<evidence type="ECO:0000313" key="1">
    <source>
        <dbReference type="EMBL" id="EKC66785.1"/>
    </source>
</evidence>
<accession>K1TKD9</accession>
<proteinExistence type="predicted"/>
<name>K1TKD9_9ZZZZ</name>
<comment type="caution">
    <text evidence="1">The sequence shown here is derived from an EMBL/GenBank/DDBJ whole genome shotgun (WGS) entry which is preliminary data.</text>
</comment>
<protein>
    <submittedName>
        <fullName evidence="1">Uncharacterized protein</fullName>
    </submittedName>
</protein>
<reference evidence="1" key="1">
    <citation type="journal article" date="2013" name="Environ. Microbiol.">
        <title>Microbiota from the distal guts of lean and obese adolescents exhibit partial functional redundancy besides clear differences in community structure.</title>
        <authorList>
            <person name="Ferrer M."/>
            <person name="Ruiz A."/>
            <person name="Lanza F."/>
            <person name="Haange S.B."/>
            <person name="Oberbach A."/>
            <person name="Till H."/>
            <person name="Bargiela R."/>
            <person name="Campoy C."/>
            <person name="Segura M.T."/>
            <person name="Richter M."/>
            <person name="von Bergen M."/>
            <person name="Seifert J."/>
            <person name="Suarez A."/>
        </authorList>
    </citation>
    <scope>NUCLEOTIDE SEQUENCE</scope>
</reference>
<gene>
    <name evidence="1" type="ORF">LEA_09640</name>
</gene>
<dbReference type="AlphaFoldDB" id="K1TKD9"/>
<dbReference type="EMBL" id="AJWY01006462">
    <property type="protein sequence ID" value="EKC66785.1"/>
    <property type="molecule type" value="Genomic_DNA"/>
</dbReference>
<organism evidence="1">
    <name type="scientific">human gut metagenome</name>
    <dbReference type="NCBI Taxonomy" id="408170"/>
    <lineage>
        <taxon>unclassified sequences</taxon>
        <taxon>metagenomes</taxon>
        <taxon>organismal metagenomes</taxon>
    </lineage>
</organism>
<sequence>QVNSDGSILISQSGTGWMAVVTLTFALAGNQN</sequence>
<feature type="non-terminal residue" evidence="1">
    <location>
        <position position="1"/>
    </location>
</feature>